<gene>
    <name evidence="1" type="ordered locus">Spro_4952</name>
</gene>
<keyword evidence="1" id="KW-0614">Plasmid</keyword>
<dbReference type="AlphaFoldDB" id="A8GLQ4"/>
<dbReference type="EMBL" id="CP000827">
    <property type="protein sequence ID" value="ABV44044.1"/>
    <property type="molecule type" value="Genomic_DNA"/>
</dbReference>
<geneLocation type="plasmid" evidence="1">
    <name>pSPRO01</name>
</geneLocation>
<sequence length="92" mass="9909">MSKAKEQLARESAIAEGLNPNTLLPFSSGWERPAGEDMRIILRMAGFTGSMAANYAGVEARQIRRWVAGEPPATYAGWCLLVVAAGLGYIPQ</sequence>
<proteinExistence type="predicted"/>
<evidence type="ECO:0000313" key="1">
    <source>
        <dbReference type="EMBL" id="ABV44044.1"/>
    </source>
</evidence>
<organism evidence="1">
    <name type="scientific">Serratia proteamaculans (strain 568)</name>
    <dbReference type="NCBI Taxonomy" id="399741"/>
    <lineage>
        <taxon>Bacteria</taxon>
        <taxon>Pseudomonadati</taxon>
        <taxon>Pseudomonadota</taxon>
        <taxon>Gammaproteobacteria</taxon>
        <taxon>Enterobacterales</taxon>
        <taxon>Yersiniaceae</taxon>
        <taxon>Serratia</taxon>
    </lineage>
</organism>
<protein>
    <recommendedName>
        <fullName evidence="2">KorC</fullName>
    </recommendedName>
</protein>
<reference evidence="1" key="1">
    <citation type="submission" date="2007-09" db="EMBL/GenBank/DDBJ databases">
        <title>Complete sequence of plasmid of Serratia proteamaculans 568.</title>
        <authorList>
            <consortium name="US DOE Joint Genome Institute"/>
            <person name="Copeland A."/>
            <person name="Lucas S."/>
            <person name="Lapidus A."/>
            <person name="Barry K."/>
            <person name="Glavina del Rio T."/>
            <person name="Dalin E."/>
            <person name="Tice H."/>
            <person name="Pitluck S."/>
            <person name="Chain P."/>
            <person name="Malfatti S."/>
            <person name="Shin M."/>
            <person name="Vergez L."/>
            <person name="Schmutz J."/>
            <person name="Larimer F."/>
            <person name="Land M."/>
            <person name="Hauser L."/>
            <person name="Kyrpides N."/>
            <person name="Kim E."/>
            <person name="Taghavi S."/>
            <person name="Newman L."/>
            <person name="Vangronsveld J."/>
            <person name="van der Lelie D."/>
            <person name="Richardson P."/>
        </authorList>
    </citation>
    <scope>NUCLEOTIDE SEQUENCE [LARGE SCALE GENOMIC DNA]</scope>
    <source>
        <strain evidence="1">568</strain>
        <plasmid evidence="1">pSPRO01</plasmid>
    </source>
</reference>
<accession>A8GLQ4</accession>
<name>A8GLQ4_SERP5</name>
<dbReference type="HOGENOM" id="CLU_183650_0_0_6"/>
<dbReference type="KEGG" id="spe:Spro_4952"/>
<evidence type="ECO:0008006" key="2">
    <source>
        <dbReference type="Google" id="ProtNLM"/>
    </source>
</evidence>